<proteinExistence type="predicted"/>
<reference evidence="1 2" key="1">
    <citation type="journal article" date="2016" name="Stand. Genomic Sci.">
        <title>Complete genome sequence and genomic characterization of Microcystis panniformis FACHB 1757 by third-generation sequencing.</title>
        <authorList>
            <person name="Zhang J.Y."/>
            <person name="Guan R."/>
            <person name="Zhang H.J."/>
            <person name="Li H."/>
            <person name="Xiao P."/>
            <person name="Yu G.L."/>
            <person name="Du L."/>
            <person name="Cao D.M."/>
            <person name="Zhu B.C."/>
            <person name="Li R.H."/>
            <person name="Lu Z.H."/>
        </authorList>
    </citation>
    <scope>NUCLEOTIDE SEQUENCE [LARGE SCALE GENOMIC DNA]</scope>
    <source>
        <strain evidence="1 2">FACHB-1757</strain>
    </source>
</reference>
<dbReference type="Proteomes" id="UP000068167">
    <property type="component" value="Chromosome"/>
</dbReference>
<keyword evidence="2" id="KW-1185">Reference proteome</keyword>
<evidence type="ECO:0000313" key="2">
    <source>
        <dbReference type="Proteomes" id="UP000068167"/>
    </source>
</evidence>
<sequence length="59" mass="6467">MENISQWVGIDISKATLDVYLRPVGKAMKVANTKEDISKLVETLKSYTLNLIVLEATGG</sequence>
<dbReference type="KEGG" id="mpk:VL20_822"/>
<evidence type="ECO:0000313" key="1">
    <source>
        <dbReference type="EMBL" id="AKV66028.1"/>
    </source>
</evidence>
<dbReference type="PATRIC" id="fig|1638788.3.peg.826"/>
<accession>A0A0K1RW73</accession>
<dbReference type="AlphaFoldDB" id="A0A0K1RW73"/>
<protein>
    <submittedName>
        <fullName evidence="1">Mobile element protein</fullName>
    </submittedName>
</protein>
<organism evidence="1 2">
    <name type="scientific">Microcystis panniformis FACHB-1757</name>
    <dbReference type="NCBI Taxonomy" id="1638788"/>
    <lineage>
        <taxon>Bacteria</taxon>
        <taxon>Bacillati</taxon>
        <taxon>Cyanobacteriota</taxon>
        <taxon>Cyanophyceae</taxon>
        <taxon>Oscillatoriophycideae</taxon>
        <taxon>Chroococcales</taxon>
        <taxon>Microcystaceae</taxon>
        <taxon>Microcystis</taxon>
    </lineage>
</organism>
<gene>
    <name evidence="1" type="ORF">VL20_822</name>
</gene>
<name>A0A0K1RW73_9CHRO</name>
<dbReference type="EMBL" id="CP011339">
    <property type="protein sequence ID" value="AKV66028.1"/>
    <property type="molecule type" value="Genomic_DNA"/>
</dbReference>